<keyword evidence="10" id="KW-0564">Palmitate</keyword>
<dbReference type="InterPro" id="IPR036397">
    <property type="entry name" value="RNaseH_sf"/>
</dbReference>
<feature type="domain" description="Integrase catalytic" evidence="15">
    <location>
        <begin position="1"/>
        <end position="95"/>
    </location>
</feature>
<evidence type="ECO:0000256" key="3">
    <source>
        <dbReference type="ARBA" id="ARBA00004563"/>
    </source>
</evidence>
<dbReference type="Gene3D" id="1.10.287.210">
    <property type="match status" value="1"/>
</dbReference>
<evidence type="ECO:0000313" key="16">
    <source>
        <dbReference type="Ensembl" id="ENSMALP00000021552.1"/>
    </source>
</evidence>
<evidence type="ECO:0000313" key="17">
    <source>
        <dbReference type="Proteomes" id="UP000261600"/>
    </source>
</evidence>
<evidence type="ECO:0000256" key="14">
    <source>
        <dbReference type="SAM" id="Phobius"/>
    </source>
</evidence>
<name>A0A3Q3K155_MONAL</name>
<keyword evidence="4" id="KW-1032">Host cell membrane</keyword>
<evidence type="ECO:0000256" key="10">
    <source>
        <dbReference type="ARBA" id="ARBA00023139"/>
    </source>
</evidence>
<dbReference type="Gene3D" id="3.30.420.10">
    <property type="entry name" value="Ribonuclease H-like superfamily/Ribonuclease H"/>
    <property type="match status" value="1"/>
</dbReference>
<evidence type="ECO:0000256" key="6">
    <source>
        <dbReference type="ARBA" id="ARBA00022692"/>
    </source>
</evidence>
<keyword evidence="11" id="KW-1015">Disulfide bond</keyword>
<evidence type="ECO:0000256" key="9">
    <source>
        <dbReference type="ARBA" id="ARBA00023136"/>
    </source>
</evidence>
<feature type="transmembrane region" description="Helical" evidence="14">
    <location>
        <begin position="367"/>
        <end position="387"/>
    </location>
</feature>
<dbReference type="PANTHER" id="PTHR10424">
    <property type="entry name" value="VIRAL ENVELOPE PROTEIN"/>
    <property type="match status" value="1"/>
</dbReference>
<dbReference type="AlphaFoldDB" id="A0A3Q3K155"/>
<dbReference type="InterPro" id="IPR012337">
    <property type="entry name" value="RNaseH-like_sf"/>
</dbReference>
<keyword evidence="12" id="KW-0325">Glycoprotein</keyword>
<dbReference type="SUPFAM" id="SSF58069">
    <property type="entry name" value="Virus ectodomain"/>
    <property type="match status" value="1"/>
</dbReference>
<keyword evidence="9 14" id="KW-0472">Membrane</keyword>
<evidence type="ECO:0000256" key="7">
    <source>
        <dbReference type="ARBA" id="ARBA00022870"/>
    </source>
</evidence>
<proteinExistence type="predicted"/>
<keyword evidence="6 14" id="KW-0812">Transmembrane</keyword>
<keyword evidence="5" id="KW-0945">Host-virus interaction</keyword>
<reference evidence="16" key="2">
    <citation type="submission" date="2025-09" db="UniProtKB">
        <authorList>
            <consortium name="Ensembl"/>
        </authorList>
    </citation>
    <scope>IDENTIFICATION</scope>
</reference>
<dbReference type="SUPFAM" id="SSF53098">
    <property type="entry name" value="Ribonuclease H-like"/>
    <property type="match status" value="1"/>
</dbReference>
<keyword evidence="13" id="KW-0449">Lipoprotein</keyword>
<sequence>MFGIQHKFGAVYHPASQGLVERANRSIKEGLAKVSSRTNTTAVQFDLCEVIDCGGRDQSWREYDAYLCLFPTGTPDWHTSSPSCHNPLLLTIQGMTQTPLSKGKNSFYLVLRVDVPGTDPKGLIKIKFMNAPIQTTSTPKSRSSPIDSASQRLLFHQEWFINHSQSRADLWWICGDMKLRPKLPRYWTGQCALIQLVMPFKMFPAGDLSKLDQLIKDHPWHREKRSTTLGGVPDEFKARNQIGAGFESFLAWWVTINVDWINYIYYNQQRFINYTRDAVKGIAEHLGPTSLMAWQNRMSLDMLLAKEGGVCKMIGIHCCTFIPNNTAPDGSITKALEGLTALSVELAENSGINDPFSDLWSHWFGKWSGLVMSGLVSVALFAAILVLCSCCCIPCIRQLCTKCITRAIDSKYSTPPPYQLSQLASESAPLASFPQLFIYKDTLDLEDKEDTRH</sequence>
<evidence type="ECO:0000256" key="13">
    <source>
        <dbReference type="ARBA" id="ARBA00023288"/>
    </source>
</evidence>
<dbReference type="InterPro" id="IPR018154">
    <property type="entry name" value="TLV/ENV_coat_polyprotein"/>
</dbReference>
<dbReference type="CDD" id="cd09951">
    <property type="entry name" value="HERV-Rb-like_HR1-HR2"/>
    <property type="match status" value="1"/>
</dbReference>
<dbReference type="PROSITE" id="PS50994">
    <property type="entry name" value="INTEGRASE"/>
    <property type="match status" value="1"/>
</dbReference>
<reference evidence="16" key="1">
    <citation type="submission" date="2025-08" db="UniProtKB">
        <authorList>
            <consortium name="Ensembl"/>
        </authorList>
    </citation>
    <scope>IDENTIFICATION</scope>
</reference>
<evidence type="ECO:0000256" key="12">
    <source>
        <dbReference type="ARBA" id="ARBA00023180"/>
    </source>
</evidence>
<dbReference type="GO" id="GO:0003676">
    <property type="term" value="F:nucleic acid binding"/>
    <property type="evidence" value="ECO:0007669"/>
    <property type="project" value="InterPro"/>
</dbReference>
<accession>A0A3Q3K155</accession>
<keyword evidence="7" id="KW-1043">Host membrane</keyword>
<dbReference type="InterPro" id="IPR001584">
    <property type="entry name" value="Integrase_cat-core"/>
</dbReference>
<dbReference type="Proteomes" id="UP000261600">
    <property type="component" value="Unplaced"/>
</dbReference>
<evidence type="ECO:0000259" key="15">
    <source>
        <dbReference type="PROSITE" id="PS50994"/>
    </source>
</evidence>
<evidence type="ECO:0000256" key="11">
    <source>
        <dbReference type="ARBA" id="ARBA00023157"/>
    </source>
</evidence>
<keyword evidence="17" id="KW-1185">Reference proteome</keyword>
<organism evidence="16 17">
    <name type="scientific">Monopterus albus</name>
    <name type="common">Swamp eel</name>
    <dbReference type="NCBI Taxonomy" id="43700"/>
    <lineage>
        <taxon>Eukaryota</taxon>
        <taxon>Metazoa</taxon>
        <taxon>Chordata</taxon>
        <taxon>Craniata</taxon>
        <taxon>Vertebrata</taxon>
        <taxon>Euteleostomi</taxon>
        <taxon>Actinopterygii</taxon>
        <taxon>Neopterygii</taxon>
        <taxon>Teleostei</taxon>
        <taxon>Neoteleostei</taxon>
        <taxon>Acanthomorphata</taxon>
        <taxon>Anabantaria</taxon>
        <taxon>Synbranchiformes</taxon>
        <taxon>Synbranchidae</taxon>
        <taxon>Monopterus</taxon>
    </lineage>
</organism>
<dbReference type="GO" id="GO:0015074">
    <property type="term" value="P:DNA integration"/>
    <property type="evidence" value="ECO:0007669"/>
    <property type="project" value="InterPro"/>
</dbReference>
<evidence type="ECO:0000256" key="5">
    <source>
        <dbReference type="ARBA" id="ARBA00022581"/>
    </source>
</evidence>
<evidence type="ECO:0000256" key="4">
    <source>
        <dbReference type="ARBA" id="ARBA00022511"/>
    </source>
</evidence>
<comment type="subcellular location">
    <subcellularLocation>
        <location evidence="1">Host cell membrane</location>
        <topology evidence="1">Single-pass type I membrane protein</topology>
    </subcellularLocation>
    <subcellularLocation>
        <location evidence="2">Host endomembrane system</location>
        <topology evidence="2">Peripheral membrane protein</topology>
    </subcellularLocation>
    <subcellularLocation>
        <location evidence="3">Virion membrane</location>
        <topology evidence="3">Single-pass type I membrane protein</topology>
    </subcellularLocation>
</comment>
<dbReference type="STRING" id="43700.ENSMALP00000021552"/>
<protein>
    <recommendedName>
        <fullName evidence="15">Integrase catalytic domain-containing protein</fullName>
    </recommendedName>
</protein>
<keyword evidence="8 14" id="KW-1133">Transmembrane helix</keyword>
<dbReference type="PANTHER" id="PTHR10424:SF81">
    <property type="entry name" value="ERVV2 PROTEIN"/>
    <property type="match status" value="1"/>
</dbReference>
<evidence type="ECO:0000256" key="2">
    <source>
        <dbReference type="ARBA" id="ARBA00004531"/>
    </source>
</evidence>
<dbReference type="Pfam" id="PF00429">
    <property type="entry name" value="TLV_coat"/>
    <property type="match status" value="1"/>
</dbReference>
<evidence type="ECO:0000256" key="8">
    <source>
        <dbReference type="ARBA" id="ARBA00022989"/>
    </source>
</evidence>
<evidence type="ECO:0000256" key="1">
    <source>
        <dbReference type="ARBA" id="ARBA00004402"/>
    </source>
</evidence>
<dbReference type="Ensembl" id="ENSMALT00000021971.1">
    <property type="protein sequence ID" value="ENSMALP00000021552.1"/>
    <property type="gene ID" value="ENSMALG00000015052.1"/>
</dbReference>